<sequence length="447" mass="48374">MVAAAPCSLCNSEDIDPQQLARLAQEPRLTTKTITDLGRAQETSLVLRLLAQLQQVRGEVNIFHYNAALNALATGNSWPRALSTLFLLCRRQLADKTSFSATITACSSERWPMAFSLISRHSLACLECDIVAVGAAAACGVPWPRASRLLASLQLKQVQVNVVACSALMASCEQSGAWARAIHGFRDMQLIGVQPNVVTYSTTTSSYNTAFLWRAAAQMVGMCLSDREVRVGAGGSRTVVCNSALGALSKSRQWLEVFNVLHDMRLCTLQTSRVSCSLAVECCQAKQWRKGVGILEHMRLSNILLNEVKQSQATLDHASSAKHGKATRDNHSASAMVSMSAKNPHVCLAAVILWNNWVEAVDQSEFCPRWAAAGECARNADYMLKACPASCSSTGTASQTSSQSVCAQWAGGGECQKNPTFMLKDSCSNQSNDHSKTNRHHRAKSSC</sequence>
<protein>
    <submittedName>
        <fullName evidence="4">Pentatricopeptide repeat-containing protein, chloroplastic</fullName>
    </submittedName>
</protein>
<name>A0A1Q9CK10_SYMMI</name>
<dbReference type="Pfam" id="PF01535">
    <property type="entry name" value="PPR"/>
    <property type="match status" value="1"/>
</dbReference>
<keyword evidence="1" id="KW-0677">Repeat</keyword>
<organism evidence="4 5">
    <name type="scientific">Symbiodinium microadriaticum</name>
    <name type="common">Dinoflagellate</name>
    <name type="synonym">Zooxanthella microadriatica</name>
    <dbReference type="NCBI Taxonomy" id="2951"/>
    <lineage>
        <taxon>Eukaryota</taxon>
        <taxon>Sar</taxon>
        <taxon>Alveolata</taxon>
        <taxon>Dinophyceae</taxon>
        <taxon>Suessiales</taxon>
        <taxon>Symbiodiniaceae</taxon>
        <taxon>Symbiodinium</taxon>
    </lineage>
</organism>
<dbReference type="AlphaFoldDB" id="A0A1Q9CK10"/>
<dbReference type="OrthoDB" id="442137at2759"/>
<dbReference type="Gene3D" id="1.25.40.10">
    <property type="entry name" value="Tetratricopeptide repeat domain"/>
    <property type="match status" value="3"/>
</dbReference>
<comment type="caution">
    <text evidence="4">The sequence shown here is derived from an EMBL/GenBank/DDBJ whole genome shotgun (WGS) entry which is preliminary data.</text>
</comment>
<dbReference type="PANTHER" id="PTHR47447:SF17">
    <property type="entry name" value="OS12G0638900 PROTEIN"/>
    <property type="match status" value="1"/>
</dbReference>
<gene>
    <name evidence="4" type="ORF">AK812_SmicGene35986</name>
</gene>
<dbReference type="Pfam" id="PF13812">
    <property type="entry name" value="PPR_3"/>
    <property type="match status" value="1"/>
</dbReference>
<dbReference type="Proteomes" id="UP000186817">
    <property type="component" value="Unassembled WGS sequence"/>
</dbReference>
<reference evidence="4 5" key="1">
    <citation type="submission" date="2016-02" db="EMBL/GenBank/DDBJ databases">
        <title>Genome analysis of coral dinoflagellate symbionts highlights evolutionary adaptations to a symbiotic lifestyle.</title>
        <authorList>
            <person name="Aranda M."/>
            <person name="Li Y."/>
            <person name="Liew Y.J."/>
            <person name="Baumgarten S."/>
            <person name="Simakov O."/>
            <person name="Wilson M."/>
            <person name="Piel J."/>
            <person name="Ashoor H."/>
            <person name="Bougouffa S."/>
            <person name="Bajic V.B."/>
            <person name="Ryu T."/>
            <person name="Ravasi T."/>
            <person name="Bayer T."/>
            <person name="Micklem G."/>
            <person name="Kim H."/>
            <person name="Bhak J."/>
            <person name="Lajeunesse T.C."/>
            <person name="Voolstra C.R."/>
        </authorList>
    </citation>
    <scope>NUCLEOTIDE SEQUENCE [LARGE SCALE GENOMIC DNA]</scope>
    <source>
        <strain evidence="4 5">CCMP2467</strain>
    </source>
</reference>
<evidence type="ECO:0000313" key="4">
    <source>
        <dbReference type="EMBL" id="OLP83263.1"/>
    </source>
</evidence>
<keyword evidence="5" id="KW-1185">Reference proteome</keyword>
<feature type="domain" description="ShKT" evidence="3">
    <location>
        <begin position="362"/>
        <end position="391"/>
    </location>
</feature>
<feature type="repeat" description="PPR" evidence="2">
    <location>
        <begin position="161"/>
        <end position="195"/>
    </location>
</feature>
<dbReference type="PROSITE" id="PS51375">
    <property type="entry name" value="PPR"/>
    <property type="match status" value="1"/>
</dbReference>
<dbReference type="Pfam" id="PF01549">
    <property type="entry name" value="ShK"/>
    <property type="match status" value="1"/>
</dbReference>
<accession>A0A1Q9CK10</accession>
<dbReference type="EMBL" id="LSRX01001128">
    <property type="protein sequence ID" value="OLP83263.1"/>
    <property type="molecule type" value="Genomic_DNA"/>
</dbReference>
<dbReference type="InterPro" id="IPR011990">
    <property type="entry name" value="TPR-like_helical_dom_sf"/>
</dbReference>
<evidence type="ECO:0000313" key="5">
    <source>
        <dbReference type="Proteomes" id="UP000186817"/>
    </source>
</evidence>
<evidence type="ECO:0000256" key="2">
    <source>
        <dbReference type="PROSITE-ProRule" id="PRU00708"/>
    </source>
</evidence>
<dbReference type="InterPro" id="IPR003582">
    <property type="entry name" value="ShKT_dom"/>
</dbReference>
<evidence type="ECO:0000259" key="3">
    <source>
        <dbReference type="Pfam" id="PF01549"/>
    </source>
</evidence>
<proteinExistence type="predicted"/>
<dbReference type="PANTHER" id="PTHR47447">
    <property type="entry name" value="OS03G0856100 PROTEIN"/>
    <property type="match status" value="1"/>
</dbReference>
<evidence type="ECO:0000256" key="1">
    <source>
        <dbReference type="ARBA" id="ARBA00022737"/>
    </source>
</evidence>
<dbReference type="InterPro" id="IPR002885">
    <property type="entry name" value="PPR_rpt"/>
</dbReference>